<evidence type="ECO:0000256" key="2">
    <source>
        <dbReference type="ARBA" id="ARBA00022448"/>
    </source>
</evidence>
<evidence type="ECO:0000256" key="5">
    <source>
        <dbReference type="ARBA" id="ARBA00023136"/>
    </source>
</evidence>
<keyword evidence="9" id="KW-1185">Reference proteome</keyword>
<feature type="transmembrane region" description="Helical" evidence="6">
    <location>
        <begin position="183"/>
        <end position="204"/>
    </location>
</feature>
<dbReference type="InterPro" id="IPR000515">
    <property type="entry name" value="MetI-like"/>
</dbReference>
<evidence type="ECO:0000313" key="8">
    <source>
        <dbReference type="EMBL" id="TDH62639.1"/>
    </source>
</evidence>
<evidence type="ECO:0000259" key="7">
    <source>
        <dbReference type="PROSITE" id="PS50928"/>
    </source>
</evidence>
<dbReference type="GO" id="GO:0005886">
    <property type="term" value="C:plasma membrane"/>
    <property type="evidence" value="ECO:0007669"/>
    <property type="project" value="UniProtKB-SubCell"/>
</dbReference>
<dbReference type="Pfam" id="PF00528">
    <property type="entry name" value="BPD_transp_1"/>
    <property type="match status" value="1"/>
</dbReference>
<name>A0A4R5QIP3_9PROT</name>
<keyword evidence="5 6" id="KW-0472">Membrane</keyword>
<accession>A0A4R5QIP3</accession>
<evidence type="ECO:0000313" key="9">
    <source>
        <dbReference type="Proteomes" id="UP000295096"/>
    </source>
</evidence>
<dbReference type="PROSITE" id="PS50928">
    <property type="entry name" value="ABC_TM1"/>
    <property type="match status" value="1"/>
</dbReference>
<feature type="domain" description="ABC transmembrane type-1" evidence="7">
    <location>
        <begin position="22"/>
        <end position="201"/>
    </location>
</feature>
<dbReference type="RefSeq" id="WP_133288635.1">
    <property type="nucleotide sequence ID" value="NZ_SMSJ01000010.1"/>
</dbReference>
<dbReference type="Proteomes" id="UP000295096">
    <property type="component" value="Unassembled WGS sequence"/>
</dbReference>
<proteinExistence type="inferred from homology"/>
<dbReference type="AlphaFoldDB" id="A0A4R5QIP3"/>
<evidence type="ECO:0000256" key="4">
    <source>
        <dbReference type="ARBA" id="ARBA00022989"/>
    </source>
</evidence>
<feature type="transmembrane region" description="Helical" evidence="6">
    <location>
        <begin position="30"/>
        <end position="49"/>
    </location>
</feature>
<dbReference type="SUPFAM" id="SSF161098">
    <property type="entry name" value="MetI-like"/>
    <property type="match status" value="1"/>
</dbReference>
<feature type="transmembrane region" description="Helical" evidence="6">
    <location>
        <begin position="83"/>
        <end position="101"/>
    </location>
</feature>
<keyword evidence="3 6" id="KW-0812">Transmembrane</keyword>
<dbReference type="InterPro" id="IPR051204">
    <property type="entry name" value="ABC_transp_perm/SBD"/>
</dbReference>
<evidence type="ECO:0000256" key="3">
    <source>
        <dbReference type="ARBA" id="ARBA00022692"/>
    </source>
</evidence>
<protein>
    <submittedName>
        <fullName evidence="8">ABC transporter permease</fullName>
    </submittedName>
</protein>
<dbReference type="PANTHER" id="PTHR30177">
    <property type="entry name" value="GLYCINE BETAINE/L-PROLINE TRANSPORT SYSTEM PERMEASE PROTEIN PROW"/>
    <property type="match status" value="1"/>
</dbReference>
<reference evidence="8 9" key="1">
    <citation type="journal article" date="2016" name="J. Microbiol.">
        <title>Dankookia rubra gen. nov., sp. nov., an alphaproteobacterium isolated from sediment of a shallow stream.</title>
        <authorList>
            <person name="Kim W.H."/>
            <person name="Kim D.H."/>
            <person name="Kang K."/>
            <person name="Ahn T.Y."/>
        </authorList>
    </citation>
    <scope>NUCLEOTIDE SEQUENCE [LARGE SCALE GENOMIC DNA]</scope>
    <source>
        <strain evidence="8 9">JCM30602</strain>
    </source>
</reference>
<sequence>MEALSGAAAWLGAHPGTFLAAVGDHLLLSLVGLGIGIAIALPLGIAVAQRPRLAEAAIALAGALRTIPSLAVLAALLPLLGVGFTPSVIALALLALPPVLVNTVTGLRGADPAALEAARGLGMTPLQRALRVELPLAAPLVFAGLRIAAVQVVSAAALATFIGGGGLGDLVTQGLALLDTGRMLVGAVAIALLALGTEAGFGLLERRQQRIAGGRERPEA</sequence>
<feature type="transmembrane region" description="Helical" evidence="6">
    <location>
        <begin position="136"/>
        <end position="163"/>
    </location>
</feature>
<comment type="caution">
    <text evidence="8">The sequence shown here is derived from an EMBL/GenBank/DDBJ whole genome shotgun (WGS) entry which is preliminary data.</text>
</comment>
<keyword evidence="4 6" id="KW-1133">Transmembrane helix</keyword>
<dbReference type="EMBL" id="SMSJ01000010">
    <property type="protein sequence ID" value="TDH62639.1"/>
    <property type="molecule type" value="Genomic_DNA"/>
</dbReference>
<comment type="similarity">
    <text evidence="6">Belongs to the binding-protein-dependent transport system permease family.</text>
</comment>
<evidence type="ECO:0000256" key="6">
    <source>
        <dbReference type="RuleBase" id="RU363032"/>
    </source>
</evidence>
<dbReference type="GO" id="GO:0031460">
    <property type="term" value="P:glycine betaine transport"/>
    <property type="evidence" value="ECO:0007669"/>
    <property type="project" value="TreeGrafter"/>
</dbReference>
<organism evidence="8 9">
    <name type="scientific">Dankookia rubra</name>
    <dbReference type="NCBI Taxonomy" id="1442381"/>
    <lineage>
        <taxon>Bacteria</taxon>
        <taxon>Pseudomonadati</taxon>
        <taxon>Pseudomonadota</taxon>
        <taxon>Alphaproteobacteria</taxon>
        <taxon>Acetobacterales</taxon>
        <taxon>Roseomonadaceae</taxon>
        <taxon>Dankookia</taxon>
    </lineage>
</organism>
<dbReference type="GO" id="GO:0055085">
    <property type="term" value="P:transmembrane transport"/>
    <property type="evidence" value="ECO:0007669"/>
    <property type="project" value="InterPro"/>
</dbReference>
<keyword evidence="2 6" id="KW-0813">Transport</keyword>
<dbReference type="OrthoDB" id="9801163at2"/>
<gene>
    <name evidence="8" type="ORF">E2C06_10930</name>
</gene>
<comment type="subcellular location">
    <subcellularLocation>
        <location evidence="1 6">Cell membrane</location>
        <topology evidence="1 6">Multi-pass membrane protein</topology>
    </subcellularLocation>
</comment>
<dbReference type="InterPro" id="IPR035906">
    <property type="entry name" value="MetI-like_sf"/>
</dbReference>
<feature type="transmembrane region" description="Helical" evidence="6">
    <location>
        <begin position="56"/>
        <end position="77"/>
    </location>
</feature>
<dbReference type="PANTHER" id="PTHR30177:SF4">
    <property type="entry name" value="OSMOPROTECTANT IMPORT PERMEASE PROTEIN OSMW"/>
    <property type="match status" value="1"/>
</dbReference>
<dbReference type="CDD" id="cd06261">
    <property type="entry name" value="TM_PBP2"/>
    <property type="match status" value="1"/>
</dbReference>
<dbReference type="Gene3D" id="1.10.3720.10">
    <property type="entry name" value="MetI-like"/>
    <property type="match status" value="1"/>
</dbReference>
<evidence type="ECO:0000256" key="1">
    <source>
        <dbReference type="ARBA" id="ARBA00004651"/>
    </source>
</evidence>